<dbReference type="AlphaFoldDB" id="A0A6C0G3M8"/>
<evidence type="ECO:0000313" key="1">
    <source>
        <dbReference type="EMBL" id="QHT63122.1"/>
    </source>
</evidence>
<reference evidence="1 2" key="1">
    <citation type="submission" date="2020-01" db="EMBL/GenBank/DDBJ databases">
        <title>Paenibacillus sp. nov., isolated from tomato rhizosphere.</title>
        <authorList>
            <person name="Weon H.-Y."/>
            <person name="Lee S.A."/>
        </authorList>
    </citation>
    <scope>NUCLEOTIDE SEQUENCE [LARGE SCALE GENOMIC DNA]</scope>
    <source>
        <strain evidence="1 2">12200R-189</strain>
    </source>
</reference>
<accession>A0A6C0G3M8</accession>
<evidence type="ECO:0000313" key="2">
    <source>
        <dbReference type="Proteomes" id="UP000476064"/>
    </source>
</evidence>
<proteinExistence type="predicted"/>
<protein>
    <submittedName>
        <fullName evidence="1">Uncharacterized protein</fullName>
    </submittedName>
</protein>
<gene>
    <name evidence="1" type="ORF">GXP70_26235</name>
</gene>
<organism evidence="1 2">
    <name type="scientific">Paenibacillus lycopersici</name>
    <dbReference type="NCBI Taxonomy" id="2704462"/>
    <lineage>
        <taxon>Bacteria</taxon>
        <taxon>Bacillati</taxon>
        <taxon>Bacillota</taxon>
        <taxon>Bacilli</taxon>
        <taxon>Bacillales</taxon>
        <taxon>Paenibacillaceae</taxon>
        <taxon>Paenibacillus</taxon>
    </lineage>
</organism>
<sequence length="82" mass="9675">MIEITSVEEFKTYKSTSGYFIITDTTGRKLHSNRCTFVDLKHFSEKVIGNESKNGKYFFTDDFFEAREYPKVKKCEACRRLL</sequence>
<dbReference type="Proteomes" id="UP000476064">
    <property type="component" value="Chromosome"/>
</dbReference>
<dbReference type="EMBL" id="CP048209">
    <property type="protein sequence ID" value="QHT63122.1"/>
    <property type="molecule type" value="Genomic_DNA"/>
</dbReference>
<dbReference type="RefSeq" id="WP_162359552.1">
    <property type="nucleotide sequence ID" value="NZ_CP048209.1"/>
</dbReference>
<name>A0A6C0G3M8_9BACL</name>
<keyword evidence="2" id="KW-1185">Reference proteome</keyword>
<dbReference type="KEGG" id="plyc:GXP70_26235"/>